<organism evidence="2 3">
    <name type="scientific">Candidatus Electrothrix marina</name>
    <dbReference type="NCBI Taxonomy" id="1859130"/>
    <lineage>
        <taxon>Bacteria</taxon>
        <taxon>Pseudomonadati</taxon>
        <taxon>Thermodesulfobacteriota</taxon>
        <taxon>Desulfobulbia</taxon>
        <taxon>Desulfobulbales</taxon>
        <taxon>Desulfobulbaceae</taxon>
        <taxon>Candidatus Electrothrix</taxon>
    </lineage>
</organism>
<gene>
    <name evidence="2" type="ORF">VT99_11663</name>
</gene>
<dbReference type="Proteomes" id="UP000286862">
    <property type="component" value="Unassembled WGS sequence"/>
</dbReference>
<dbReference type="InterPro" id="IPR036165">
    <property type="entry name" value="YefM-like_sf"/>
</dbReference>
<accession>A0A444J3D4</accession>
<proteinExistence type="inferred from homology"/>
<name>A0A444J3D4_9BACT</name>
<evidence type="ECO:0000256" key="1">
    <source>
        <dbReference type="ARBA" id="ARBA00009981"/>
    </source>
</evidence>
<protein>
    <submittedName>
        <fullName evidence="2">Prevent-host-death family protein</fullName>
    </submittedName>
</protein>
<dbReference type="EMBL" id="MTKQ01000166">
    <property type="protein sequence ID" value="RWX47365.1"/>
    <property type="molecule type" value="Genomic_DNA"/>
</dbReference>
<evidence type="ECO:0000313" key="3">
    <source>
        <dbReference type="Proteomes" id="UP000286862"/>
    </source>
</evidence>
<dbReference type="NCBIfam" id="TIGR01552">
    <property type="entry name" value="phd_fam"/>
    <property type="match status" value="1"/>
</dbReference>
<dbReference type="Gene3D" id="3.40.1620.10">
    <property type="entry name" value="YefM-like domain"/>
    <property type="match status" value="1"/>
</dbReference>
<comment type="caution">
    <text evidence="2">The sequence shown here is derived from an EMBL/GenBank/DDBJ whole genome shotgun (WGS) entry which is preliminary data.</text>
</comment>
<sequence length="85" mass="9652">MPQLNISEVKSRFSATIARVTAGETVIVCNRNKPVAEIRPIKQQETFTERPVGLGRKRYPNFKLADNFNDPLPDDILAYFTGEKE</sequence>
<comment type="similarity">
    <text evidence="1">Belongs to the phD/YefM antitoxin family.</text>
</comment>
<dbReference type="SUPFAM" id="SSF143120">
    <property type="entry name" value="YefM-like"/>
    <property type="match status" value="1"/>
</dbReference>
<reference evidence="2 3" key="1">
    <citation type="submission" date="2017-01" db="EMBL/GenBank/DDBJ databases">
        <title>The cable genome- insights into the physiology and evolution of filamentous bacteria capable of sulfide oxidation via long distance electron transfer.</title>
        <authorList>
            <person name="Schreiber L."/>
            <person name="Bjerg J.T."/>
            <person name="Boggild A."/>
            <person name="Van De Vossenberg J."/>
            <person name="Meysman F."/>
            <person name="Nielsen L.P."/>
            <person name="Schramm A."/>
            <person name="Kjeldsen K.U."/>
        </authorList>
    </citation>
    <scope>NUCLEOTIDE SEQUENCE [LARGE SCALE GENOMIC DNA]</scope>
    <source>
        <strain evidence="2">A2</strain>
    </source>
</reference>
<dbReference type="AlphaFoldDB" id="A0A444J3D4"/>
<evidence type="ECO:0000313" key="2">
    <source>
        <dbReference type="EMBL" id="RWX47365.1"/>
    </source>
</evidence>